<keyword evidence="4" id="KW-1185">Reference proteome</keyword>
<dbReference type="InterPro" id="IPR001810">
    <property type="entry name" value="F-box_dom"/>
</dbReference>
<name>A0A9P6D2L9_9AGAR</name>
<evidence type="ECO:0000256" key="1">
    <source>
        <dbReference type="SAM" id="MobiDB-lite"/>
    </source>
</evidence>
<dbReference type="Gene3D" id="1.20.1280.50">
    <property type="match status" value="1"/>
</dbReference>
<dbReference type="Proteomes" id="UP000807469">
    <property type="component" value="Unassembled WGS sequence"/>
</dbReference>
<dbReference type="AlphaFoldDB" id="A0A9P6D2L9"/>
<dbReference type="EMBL" id="MU155188">
    <property type="protein sequence ID" value="KAF9480803.1"/>
    <property type="molecule type" value="Genomic_DNA"/>
</dbReference>
<accession>A0A9P6D2L9</accession>
<reference evidence="3" key="1">
    <citation type="submission" date="2020-11" db="EMBL/GenBank/DDBJ databases">
        <authorList>
            <consortium name="DOE Joint Genome Institute"/>
            <person name="Ahrendt S."/>
            <person name="Riley R."/>
            <person name="Andreopoulos W."/>
            <person name="Labutti K."/>
            <person name="Pangilinan J."/>
            <person name="Ruiz-Duenas F.J."/>
            <person name="Barrasa J.M."/>
            <person name="Sanchez-Garcia M."/>
            <person name="Camarero S."/>
            <person name="Miyauchi S."/>
            <person name="Serrano A."/>
            <person name="Linde D."/>
            <person name="Babiker R."/>
            <person name="Drula E."/>
            <person name="Ayuso-Fernandez I."/>
            <person name="Pacheco R."/>
            <person name="Padilla G."/>
            <person name="Ferreira P."/>
            <person name="Barriuso J."/>
            <person name="Kellner H."/>
            <person name="Castanera R."/>
            <person name="Alfaro M."/>
            <person name="Ramirez L."/>
            <person name="Pisabarro A.G."/>
            <person name="Kuo A."/>
            <person name="Tritt A."/>
            <person name="Lipzen A."/>
            <person name="He G."/>
            <person name="Yan M."/>
            <person name="Ng V."/>
            <person name="Cullen D."/>
            <person name="Martin F."/>
            <person name="Rosso M.-N."/>
            <person name="Henrissat B."/>
            <person name="Hibbett D."/>
            <person name="Martinez A.T."/>
            <person name="Grigoriev I.V."/>
        </authorList>
    </citation>
    <scope>NUCLEOTIDE SEQUENCE</scope>
    <source>
        <strain evidence="3">CIRM-BRFM 674</strain>
    </source>
</reference>
<feature type="compositionally biased region" description="Acidic residues" evidence="1">
    <location>
        <begin position="615"/>
        <end position="624"/>
    </location>
</feature>
<dbReference type="OrthoDB" id="3069090at2759"/>
<dbReference type="Gene3D" id="3.80.10.10">
    <property type="entry name" value="Ribonuclease Inhibitor"/>
    <property type="match status" value="1"/>
</dbReference>
<comment type="caution">
    <text evidence="3">The sequence shown here is derived from an EMBL/GenBank/DDBJ whole genome shotgun (WGS) entry which is preliminary data.</text>
</comment>
<dbReference type="SUPFAM" id="SSF52047">
    <property type="entry name" value="RNI-like"/>
    <property type="match status" value="1"/>
</dbReference>
<evidence type="ECO:0000313" key="4">
    <source>
        <dbReference type="Proteomes" id="UP000807469"/>
    </source>
</evidence>
<feature type="region of interest" description="Disordered" evidence="1">
    <location>
        <begin position="1"/>
        <end position="39"/>
    </location>
</feature>
<feature type="region of interest" description="Disordered" evidence="1">
    <location>
        <begin position="586"/>
        <end position="624"/>
    </location>
</feature>
<dbReference type="Pfam" id="PF12937">
    <property type="entry name" value="F-box-like"/>
    <property type="match status" value="1"/>
</dbReference>
<dbReference type="SUPFAM" id="SSF81383">
    <property type="entry name" value="F-box domain"/>
    <property type="match status" value="1"/>
</dbReference>
<dbReference type="InterPro" id="IPR032675">
    <property type="entry name" value="LRR_dom_sf"/>
</dbReference>
<evidence type="ECO:0000313" key="3">
    <source>
        <dbReference type="EMBL" id="KAF9480803.1"/>
    </source>
</evidence>
<feature type="domain" description="F-box" evidence="2">
    <location>
        <begin position="41"/>
        <end position="94"/>
    </location>
</feature>
<dbReference type="InterPro" id="IPR036047">
    <property type="entry name" value="F-box-like_dom_sf"/>
</dbReference>
<feature type="compositionally biased region" description="Acidic residues" evidence="1">
    <location>
        <begin position="589"/>
        <end position="607"/>
    </location>
</feature>
<protein>
    <recommendedName>
        <fullName evidence="2">F-box domain-containing protein</fullName>
    </recommendedName>
</protein>
<proteinExistence type="predicted"/>
<evidence type="ECO:0000259" key="2">
    <source>
        <dbReference type="Pfam" id="PF12937"/>
    </source>
</evidence>
<gene>
    <name evidence="3" type="ORF">BDN70DRAFT_992406</name>
</gene>
<organism evidence="3 4">
    <name type="scientific">Pholiota conissans</name>
    <dbReference type="NCBI Taxonomy" id="109636"/>
    <lineage>
        <taxon>Eukaryota</taxon>
        <taxon>Fungi</taxon>
        <taxon>Dikarya</taxon>
        <taxon>Basidiomycota</taxon>
        <taxon>Agaricomycotina</taxon>
        <taxon>Agaricomycetes</taxon>
        <taxon>Agaricomycetidae</taxon>
        <taxon>Agaricales</taxon>
        <taxon>Agaricineae</taxon>
        <taxon>Strophariaceae</taxon>
        <taxon>Pholiota</taxon>
    </lineage>
</organism>
<sequence length="624" mass="71581">MPKILSKNKSIRPTHAEPRRSQPKVSKSRPSKQNSPNVAPILRLPPEILCEIFAIVKKRSSESINNVYPMRWIRLTHVCRHWRAVAFASPSLWASNPWPFKNLVWLKQIIVRSKEAPLSLDGHVYNADRRPLQGFLLVLRKIQRVKHLAIRFDAREWHHVQSKLPGCAPLLEHLTLNCNMRSDLPSMKLFGPEEPLHMLPKLRYLQLQWFSINWNTLASFPGLHSLTHLKLGGNSPPTWQQLPSILKALLNLEDLDLEYSLPIYESRPHHRSHPLHFPNLRSLALSDKGRTIEAFLTHISFPTSTIVEIVSHGLELDHLPPLLSQLFRSLSGSCLQSFILHQDDEDDDDNMRLTLYHETFHGTQMLEGLTIAPRLTLHFQDTSWYHQPRTSMKATNIKINRIVFNSQLLQNISCVYLERVTMLFNPAAFAYTLGELKTVRSIVAKGLAADAFIMAMNFGSYTVLDIDSVMPSVTSLYFPNLSSVCLLQVDFSPPPTPRGIQNAAHTANSVSLMQQLQVCLAQRQESGTKLEKLTLRLCHKILEDDIVTLEAKAGAVDWDHEDIEPESEYEEDYSEDNIWNRRYRGFARDDEEEEEEEDSEEDEDSEEAWGRQMTSDEEADLAFM</sequence>